<dbReference type="Pfam" id="PF26222">
    <property type="entry name" value="DUF8048"/>
    <property type="match status" value="1"/>
</dbReference>
<dbReference type="OrthoDB" id="235313at2157"/>
<dbReference type="Proteomes" id="UP000236584">
    <property type="component" value="Chromosome"/>
</dbReference>
<evidence type="ECO:0000259" key="1">
    <source>
        <dbReference type="Pfam" id="PF26222"/>
    </source>
</evidence>
<accession>A0A2I8VNG0</accession>
<reference evidence="2 3" key="1">
    <citation type="submission" date="2018-01" db="EMBL/GenBank/DDBJ databases">
        <title>Complete genome sequence of Salinigranum rubrum GX10T, an extremely halophilic archaeon isolated from a marine solar saltern.</title>
        <authorList>
            <person name="Han S."/>
        </authorList>
    </citation>
    <scope>NUCLEOTIDE SEQUENCE [LARGE SCALE GENOMIC DNA]</scope>
    <source>
        <strain evidence="2 3">GX10</strain>
    </source>
</reference>
<dbReference type="EMBL" id="CP026309">
    <property type="protein sequence ID" value="AUV83472.1"/>
    <property type="molecule type" value="Genomic_DNA"/>
</dbReference>
<dbReference type="InterPro" id="IPR058361">
    <property type="entry name" value="DUF8048"/>
</dbReference>
<evidence type="ECO:0000313" key="3">
    <source>
        <dbReference type="Proteomes" id="UP000236584"/>
    </source>
</evidence>
<dbReference type="GeneID" id="35594225"/>
<dbReference type="RefSeq" id="WP_103427161.1">
    <property type="nucleotide sequence ID" value="NZ_CP026309.1"/>
</dbReference>
<feature type="domain" description="DUF8048" evidence="1">
    <location>
        <begin position="5"/>
        <end position="118"/>
    </location>
</feature>
<evidence type="ECO:0000313" key="2">
    <source>
        <dbReference type="EMBL" id="AUV83472.1"/>
    </source>
</evidence>
<dbReference type="KEGG" id="srub:C2R22_18995"/>
<organism evidence="2 3">
    <name type="scientific">Salinigranum rubrum</name>
    <dbReference type="NCBI Taxonomy" id="755307"/>
    <lineage>
        <taxon>Archaea</taxon>
        <taxon>Methanobacteriati</taxon>
        <taxon>Methanobacteriota</taxon>
        <taxon>Stenosarchaea group</taxon>
        <taxon>Halobacteria</taxon>
        <taxon>Halobacteriales</taxon>
        <taxon>Haloferacaceae</taxon>
        <taxon>Salinigranum</taxon>
    </lineage>
</organism>
<dbReference type="AlphaFoldDB" id="A0A2I8VNG0"/>
<gene>
    <name evidence="2" type="ORF">C2R22_18995</name>
</gene>
<keyword evidence="3" id="KW-1185">Reference proteome</keyword>
<name>A0A2I8VNG0_9EURY</name>
<sequence length="121" mass="13794">MARGDPLDGQVLILAAAKASVPAERLPDLVDRVQSDLGPRFETYRRTYEAVYESPERWVFLVPPDHWDAVGDRVGLAPREREAVRRAHEEQLRRVGSETERREEFESALEIRSVVVVGVEN</sequence>
<proteinExistence type="predicted"/>
<protein>
    <recommendedName>
        <fullName evidence="1">DUF8048 domain-containing protein</fullName>
    </recommendedName>
</protein>